<organism evidence="2 3">
    <name type="scientific">Candidatus Kaiserbacteria bacterium GW2011_GWC2_52_8b</name>
    <dbReference type="NCBI Taxonomy" id="1618676"/>
    <lineage>
        <taxon>Bacteria</taxon>
        <taxon>Candidatus Kaiseribacteriota</taxon>
    </lineage>
</organism>
<protein>
    <submittedName>
        <fullName evidence="2">Uncharacterized protein</fullName>
    </submittedName>
</protein>
<sequence length="152" mass="16463">MNKELHVVGRMVTSSILRVSAKMQKPKLLHGLTFRDSRGITLIDALVGTALMLLVFVGIAGVFQVSLDVVINSKIRAGAIALLNERMEYLRSLSYTQIGVEGGIPSGIVPQVETVSWNGVNYIRRTSVLYSDDPGDGLGEADENGIIADYKT</sequence>
<evidence type="ECO:0000313" key="3">
    <source>
        <dbReference type="Proteomes" id="UP000034445"/>
    </source>
</evidence>
<accession>A0A0G1XG89</accession>
<dbReference type="EMBL" id="LCRF01000046">
    <property type="protein sequence ID" value="KKW30258.1"/>
    <property type="molecule type" value="Genomic_DNA"/>
</dbReference>
<keyword evidence="1" id="KW-1133">Transmembrane helix</keyword>
<keyword evidence="1" id="KW-0472">Membrane</keyword>
<reference evidence="2 3" key="1">
    <citation type="journal article" date="2015" name="Nature">
        <title>rRNA introns, odd ribosomes, and small enigmatic genomes across a large radiation of phyla.</title>
        <authorList>
            <person name="Brown C.T."/>
            <person name="Hug L.A."/>
            <person name="Thomas B.C."/>
            <person name="Sharon I."/>
            <person name="Castelle C.J."/>
            <person name="Singh A."/>
            <person name="Wilkins M.J."/>
            <person name="Williams K.H."/>
            <person name="Banfield J.F."/>
        </authorList>
    </citation>
    <scope>NUCLEOTIDE SEQUENCE [LARGE SCALE GENOMIC DNA]</scope>
</reference>
<feature type="transmembrane region" description="Helical" evidence="1">
    <location>
        <begin position="42"/>
        <end position="63"/>
    </location>
</feature>
<keyword evidence="1" id="KW-0812">Transmembrane</keyword>
<comment type="caution">
    <text evidence="2">The sequence shown here is derived from an EMBL/GenBank/DDBJ whole genome shotgun (WGS) entry which is preliminary data.</text>
</comment>
<dbReference type="Proteomes" id="UP000034445">
    <property type="component" value="Unassembled WGS sequence"/>
</dbReference>
<dbReference type="AlphaFoldDB" id="A0A0G1XG89"/>
<feature type="non-terminal residue" evidence="2">
    <location>
        <position position="152"/>
    </location>
</feature>
<evidence type="ECO:0000313" key="2">
    <source>
        <dbReference type="EMBL" id="KKW30258.1"/>
    </source>
</evidence>
<proteinExistence type="predicted"/>
<name>A0A0G1XG89_9BACT</name>
<evidence type="ECO:0000256" key="1">
    <source>
        <dbReference type="SAM" id="Phobius"/>
    </source>
</evidence>
<gene>
    <name evidence="2" type="ORF">UY74_C0046G0010</name>
</gene>